<comment type="caution">
    <text evidence="2">The sequence shown here is derived from an EMBL/GenBank/DDBJ whole genome shotgun (WGS) entry which is preliminary data.</text>
</comment>
<gene>
    <name evidence="2" type="ORF">EG328_007199</name>
</gene>
<organism evidence="2 3">
    <name type="scientific">Venturia inaequalis</name>
    <name type="common">Apple scab fungus</name>
    <dbReference type="NCBI Taxonomy" id="5025"/>
    <lineage>
        <taxon>Eukaryota</taxon>
        <taxon>Fungi</taxon>
        <taxon>Dikarya</taxon>
        <taxon>Ascomycota</taxon>
        <taxon>Pezizomycotina</taxon>
        <taxon>Dothideomycetes</taxon>
        <taxon>Pleosporomycetidae</taxon>
        <taxon>Venturiales</taxon>
        <taxon>Venturiaceae</taxon>
        <taxon>Venturia</taxon>
    </lineage>
</organism>
<dbReference type="Proteomes" id="UP000447873">
    <property type="component" value="Unassembled WGS sequence"/>
</dbReference>
<proteinExistence type="predicted"/>
<evidence type="ECO:0000256" key="1">
    <source>
        <dbReference type="SAM" id="MobiDB-lite"/>
    </source>
</evidence>
<sequence length="59" mass="6515">MAPEMITKTKAEHSEAAEPQNVILQGSPPNQQAKRKTLDLNPNNLQSQKMTTSIITLNN</sequence>
<evidence type="ECO:0000313" key="2">
    <source>
        <dbReference type="EMBL" id="KAE9968847.1"/>
    </source>
</evidence>
<reference evidence="2 3" key="1">
    <citation type="submission" date="2018-12" db="EMBL/GenBank/DDBJ databases">
        <title>Venturia inaequalis Genome Resource.</title>
        <authorList>
            <person name="Lichtner F.J."/>
        </authorList>
    </citation>
    <scope>NUCLEOTIDE SEQUENCE [LARGE SCALE GENOMIC DNA]</scope>
    <source>
        <strain evidence="2 3">120213</strain>
    </source>
</reference>
<name>A0A8H3YSW4_VENIN</name>
<evidence type="ECO:0000313" key="3">
    <source>
        <dbReference type="Proteomes" id="UP000447873"/>
    </source>
</evidence>
<feature type="region of interest" description="Disordered" evidence="1">
    <location>
        <begin position="1"/>
        <end position="59"/>
    </location>
</feature>
<accession>A0A8H3YSW4</accession>
<protein>
    <submittedName>
        <fullName evidence="2">Uncharacterized protein</fullName>
    </submittedName>
</protein>
<feature type="compositionally biased region" description="Polar residues" evidence="1">
    <location>
        <begin position="40"/>
        <end position="59"/>
    </location>
</feature>
<dbReference type="EMBL" id="WNWS01000389">
    <property type="protein sequence ID" value="KAE9968847.1"/>
    <property type="molecule type" value="Genomic_DNA"/>
</dbReference>
<dbReference type="AlphaFoldDB" id="A0A8H3YSW4"/>
<feature type="compositionally biased region" description="Polar residues" evidence="1">
    <location>
        <begin position="22"/>
        <end position="32"/>
    </location>
</feature>
<feature type="compositionally biased region" description="Basic and acidic residues" evidence="1">
    <location>
        <begin position="7"/>
        <end position="16"/>
    </location>
</feature>